<protein>
    <submittedName>
        <fullName evidence="1">Uncharacterized protein</fullName>
    </submittedName>
</protein>
<reference evidence="1 2" key="1">
    <citation type="journal article" date="2021" name="Hortic Res">
        <title>High-quality reference genome and annotation aids understanding of berry development for evergreen blueberry (Vaccinium darrowii).</title>
        <authorList>
            <person name="Yu J."/>
            <person name="Hulse-Kemp A.M."/>
            <person name="Babiker E."/>
            <person name="Staton M."/>
        </authorList>
    </citation>
    <scope>NUCLEOTIDE SEQUENCE [LARGE SCALE GENOMIC DNA]</scope>
    <source>
        <strain evidence="2">cv. NJ 8807/NJ 8810</strain>
        <tissue evidence="1">Young leaf</tissue>
    </source>
</reference>
<sequence length="880" mass="97597">MMSFSSSSTRICFNSLCNDALERPRKGWRRRTGEFADLCDRCASTYEEGKFCETFHMNASGWRCCESCGKQIHCGCIVSFHTFVLLDAGGIECMTCARKSFILTPNPAWPPPSLFLPALPDRIKDLSAKNWDLIAESGPVPWRQAPSLFSSSSARSGLQPRMPFEVDLPNGIDRLITTECPSAPSLEKKKLEDSSGRSMNGSLKFRASDILANGKEGNSGEQDNPVVNDLQKASFSANEVSMSHIGMAVSSALPNEANDHIKAFGSHVPRPMSSQLLGKQFSGHNGADTSGESQLHNGKPRGDGQLRNQLLPRYRPRITDQELQQISGNSVITPLFEKMLSASDAGRIGRLVLPKKCAEAYFPSISQPEGSPLKVQDSKGNDWIFQFRFWPNNNSRMYVLEGVTPCIQSMQLQAGDIVTFSRIEPEGKLVMGFRKASTPPPSDKGTESVNATSRVSTKEDVSAKKTKPGEVLSTPHHLKGNSLSPCNLPIDQANPADQASPRLKDDKSGCVATEVLGGKSSIRSRRKNSTLASKVKRLKIEDEHVIELKLTWEQAQGLLRPPPNYVPGVVVIEGVEFEEYEDAPIIGRPTIFAANCVGEKIQWAQCEDCFKLRKVPFDALLPSRWTCSENSWDPERSFCSVAQELTAELEYLLPASKPAASKKRDPDSVEDLEGLDALANLAIQEEGGSPQESSQTPTTKHPRHRPGCSCVICIQPPSGKGPKHKQTCTCTICLMVKRRFQTLMLRREKKQSEKEAEIFPQQKFQQHPIFSENVPEEIIRSFTNVENRSLDRKMMNGEDFSNDDVSRITSSVSAFKGQIDLNSQPERDDELSPRPDSDVVKRIMENAFERDLRLHFCNRSRERNNSEGDQTRFGGLGLEG</sequence>
<accession>A0ACB7X9U7</accession>
<organism evidence="1 2">
    <name type="scientific">Vaccinium darrowii</name>
    <dbReference type="NCBI Taxonomy" id="229202"/>
    <lineage>
        <taxon>Eukaryota</taxon>
        <taxon>Viridiplantae</taxon>
        <taxon>Streptophyta</taxon>
        <taxon>Embryophyta</taxon>
        <taxon>Tracheophyta</taxon>
        <taxon>Spermatophyta</taxon>
        <taxon>Magnoliopsida</taxon>
        <taxon>eudicotyledons</taxon>
        <taxon>Gunneridae</taxon>
        <taxon>Pentapetalae</taxon>
        <taxon>asterids</taxon>
        <taxon>Ericales</taxon>
        <taxon>Ericaceae</taxon>
        <taxon>Vaccinioideae</taxon>
        <taxon>Vaccinieae</taxon>
        <taxon>Vaccinium</taxon>
    </lineage>
</organism>
<evidence type="ECO:0000313" key="2">
    <source>
        <dbReference type="Proteomes" id="UP000828048"/>
    </source>
</evidence>
<comment type="caution">
    <text evidence="1">The sequence shown here is derived from an EMBL/GenBank/DDBJ whole genome shotgun (WGS) entry which is preliminary data.</text>
</comment>
<evidence type="ECO:0000313" key="1">
    <source>
        <dbReference type="EMBL" id="KAH7837331.1"/>
    </source>
</evidence>
<gene>
    <name evidence="1" type="ORF">Vadar_012635</name>
</gene>
<keyword evidence="2" id="KW-1185">Reference proteome</keyword>
<dbReference type="Proteomes" id="UP000828048">
    <property type="component" value="Chromosome 6"/>
</dbReference>
<name>A0ACB7X9U7_9ERIC</name>
<dbReference type="EMBL" id="CM037156">
    <property type="protein sequence ID" value="KAH7837331.1"/>
    <property type="molecule type" value="Genomic_DNA"/>
</dbReference>
<proteinExistence type="predicted"/>